<keyword evidence="2" id="KW-1185">Reference proteome</keyword>
<comment type="caution">
    <text evidence="1">The sequence shown here is derived from an EMBL/GenBank/DDBJ whole genome shotgun (WGS) entry which is preliminary data.</text>
</comment>
<gene>
    <name evidence="1" type="ORF">LPTSP2_26000</name>
</gene>
<accession>A0A2P2DF99</accession>
<dbReference type="Proteomes" id="UP000245206">
    <property type="component" value="Unassembled WGS sequence"/>
</dbReference>
<organism evidence="1 2">
    <name type="scientific">Leptospira ellinghausenii</name>
    <dbReference type="NCBI Taxonomy" id="1917822"/>
    <lineage>
        <taxon>Bacteria</taxon>
        <taxon>Pseudomonadati</taxon>
        <taxon>Spirochaetota</taxon>
        <taxon>Spirochaetia</taxon>
        <taxon>Leptospirales</taxon>
        <taxon>Leptospiraceae</taxon>
        <taxon>Leptospira</taxon>
    </lineage>
</organism>
<protein>
    <submittedName>
        <fullName evidence="1">Uncharacterized protein</fullName>
    </submittedName>
</protein>
<evidence type="ECO:0000313" key="2">
    <source>
        <dbReference type="Proteomes" id="UP000245206"/>
    </source>
</evidence>
<reference evidence="2" key="1">
    <citation type="journal article" date="2019" name="Microbiol. Immunol.">
        <title>Molecular and phenotypic characterization of Leptospira johnsonii sp. nov., Leptospira ellinghausenii sp. nov. and Leptospira ryugenii sp. nov. isolated from soil and water in Japan.</title>
        <authorList>
            <person name="Masuzawa T."/>
            <person name="Saito M."/>
            <person name="Nakao R."/>
            <person name="Nikaido Y."/>
            <person name="Matsumoto M."/>
            <person name="Ogawa M."/>
            <person name="Yokoyama M."/>
            <person name="Hidaka Y."/>
            <person name="Tomita J."/>
            <person name="Sakakibara K."/>
            <person name="Suzuki K."/>
            <person name="Yasuda S."/>
            <person name="Sato H."/>
            <person name="Yamaguchi M."/>
            <person name="Yoshida S.I."/>
            <person name="Koizumi N."/>
            <person name="Kawamura Y."/>
        </authorList>
    </citation>
    <scope>NUCLEOTIDE SEQUENCE [LARGE SCALE GENOMIC DNA]</scope>
    <source>
        <strain evidence="2">E18</strain>
    </source>
</reference>
<proteinExistence type="predicted"/>
<dbReference type="RefSeq" id="WP_108960255.1">
    <property type="nucleotide sequence ID" value="NZ_BFAZ01000009.1"/>
</dbReference>
<dbReference type="EMBL" id="BFAZ01000009">
    <property type="protein sequence ID" value="GBF43303.1"/>
    <property type="molecule type" value="Genomic_DNA"/>
</dbReference>
<name>A0A2P2DF99_9LEPT</name>
<dbReference type="AlphaFoldDB" id="A0A2P2DF99"/>
<sequence>MEFFVQFHSVGQYFYQSSVSFCWRKGLQTAKEELIPLELGTATVGEITEIRKDYTQSLNGKSPTVVKFYSKPMV</sequence>
<dbReference type="OrthoDB" id="326363at2"/>
<evidence type="ECO:0000313" key="1">
    <source>
        <dbReference type="EMBL" id="GBF43303.1"/>
    </source>
</evidence>